<dbReference type="Proteomes" id="UP000800094">
    <property type="component" value="Unassembled WGS sequence"/>
</dbReference>
<feature type="region of interest" description="Disordered" evidence="1">
    <location>
        <begin position="101"/>
        <end position="150"/>
    </location>
</feature>
<dbReference type="EMBL" id="ML987197">
    <property type="protein sequence ID" value="KAF2247268.1"/>
    <property type="molecule type" value="Genomic_DNA"/>
</dbReference>
<sequence>MSNTNRRSHAVVYITTTLYFPTFTSPSEFTLLFFPHSCTCHTYIIVSQQDRYHQTTWTQPPTNMSAQASDQTPKKTIIYQAIITFPKEEPDDEPYIYDPTSAARDSTVAKGEKKSSKLSLSKILPGHAERKAKREAEGAAKQPTNDAETEKALNEHAKSVAKEVRNFDPNTDQFFLRLCREDVGRYSATVWAGNDDSGRELHTEECSSPADAMGMLIQGLKKRQDE</sequence>
<proteinExistence type="predicted"/>
<dbReference type="RefSeq" id="XP_033682272.1">
    <property type="nucleotide sequence ID" value="XM_033835646.1"/>
</dbReference>
<reference evidence="2" key="1">
    <citation type="journal article" date="2020" name="Stud. Mycol.">
        <title>101 Dothideomycetes genomes: a test case for predicting lifestyles and emergence of pathogens.</title>
        <authorList>
            <person name="Haridas S."/>
            <person name="Albert R."/>
            <person name="Binder M."/>
            <person name="Bloem J."/>
            <person name="Labutti K."/>
            <person name="Salamov A."/>
            <person name="Andreopoulos B."/>
            <person name="Baker S."/>
            <person name="Barry K."/>
            <person name="Bills G."/>
            <person name="Bluhm B."/>
            <person name="Cannon C."/>
            <person name="Castanera R."/>
            <person name="Culley D."/>
            <person name="Daum C."/>
            <person name="Ezra D."/>
            <person name="Gonzalez J."/>
            <person name="Henrissat B."/>
            <person name="Kuo A."/>
            <person name="Liang C."/>
            <person name="Lipzen A."/>
            <person name="Lutzoni F."/>
            <person name="Magnuson J."/>
            <person name="Mondo S."/>
            <person name="Nolan M."/>
            <person name="Ohm R."/>
            <person name="Pangilinan J."/>
            <person name="Park H.-J."/>
            <person name="Ramirez L."/>
            <person name="Alfaro M."/>
            <person name="Sun H."/>
            <person name="Tritt A."/>
            <person name="Yoshinaga Y."/>
            <person name="Zwiers L.-H."/>
            <person name="Turgeon B."/>
            <person name="Goodwin S."/>
            <person name="Spatafora J."/>
            <person name="Crous P."/>
            <person name="Grigoriev I."/>
        </authorList>
    </citation>
    <scope>NUCLEOTIDE SEQUENCE</scope>
    <source>
        <strain evidence="2">CBS 122368</strain>
    </source>
</reference>
<accession>A0A6A6IB32</accession>
<dbReference type="GeneID" id="54588976"/>
<organism evidence="2 3">
    <name type="scientific">Trematosphaeria pertusa</name>
    <dbReference type="NCBI Taxonomy" id="390896"/>
    <lineage>
        <taxon>Eukaryota</taxon>
        <taxon>Fungi</taxon>
        <taxon>Dikarya</taxon>
        <taxon>Ascomycota</taxon>
        <taxon>Pezizomycotina</taxon>
        <taxon>Dothideomycetes</taxon>
        <taxon>Pleosporomycetidae</taxon>
        <taxon>Pleosporales</taxon>
        <taxon>Massarineae</taxon>
        <taxon>Trematosphaeriaceae</taxon>
        <taxon>Trematosphaeria</taxon>
    </lineage>
</organism>
<protein>
    <submittedName>
        <fullName evidence="2">Uncharacterized protein</fullName>
    </submittedName>
</protein>
<keyword evidence="3" id="KW-1185">Reference proteome</keyword>
<evidence type="ECO:0000313" key="3">
    <source>
        <dbReference type="Proteomes" id="UP000800094"/>
    </source>
</evidence>
<evidence type="ECO:0000256" key="1">
    <source>
        <dbReference type="SAM" id="MobiDB-lite"/>
    </source>
</evidence>
<dbReference type="AlphaFoldDB" id="A0A6A6IB32"/>
<gene>
    <name evidence="2" type="ORF">BU26DRAFT_606250</name>
</gene>
<name>A0A6A6IB32_9PLEO</name>
<evidence type="ECO:0000313" key="2">
    <source>
        <dbReference type="EMBL" id="KAF2247268.1"/>
    </source>
</evidence>
<feature type="compositionally biased region" description="Basic and acidic residues" evidence="1">
    <location>
        <begin position="127"/>
        <end position="138"/>
    </location>
</feature>